<feature type="compositionally biased region" description="Pro residues" evidence="1">
    <location>
        <begin position="72"/>
        <end position="84"/>
    </location>
</feature>
<dbReference type="GO" id="GO:0005975">
    <property type="term" value="P:carbohydrate metabolic process"/>
    <property type="evidence" value="ECO:0007669"/>
    <property type="project" value="InterPro"/>
</dbReference>
<dbReference type="SUPFAM" id="SSF88713">
    <property type="entry name" value="Glycoside hydrolase/deacetylase"/>
    <property type="match status" value="1"/>
</dbReference>
<dbReference type="EMBL" id="QAAA01000013">
    <property type="protein sequence ID" value="PTN01421.1"/>
    <property type="molecule type" value="Genomic_DNA"/>
</dbReference>
<evidence type="ECO:0000256" key="1">
    <source>
        <dbReference type="SAM" id="MobiDB-lite"/>
    </source>
</evidence>
<dbReference type="Gene3D" id="3.20.20.370">
    <property type="entry name" value="Glycoside hydrolase/deacetylase"/>
    <property type="match status" value="1"/>
</dbReference>
<sequence length="350" mass="36518">MVKGLTRGVLWGLFSAAFVFFLLSIAFPPVAPAPQGRLNLPGQAEFDRSPTDTVPPRPGAETAPTSPLTQPASPPEPAAPPTVPAPRETAAAPEAMTEGVRPPDLPEGAAQTSPALKVPPRALPVQGGDVAALMPPDHAADTSLEPPPPAVVSRALDRFAARFERPGGPLLSVIVIDVGEAGLDRTSLKTFPFPVSFALDPGREDATQAVTDYRGAGFEILALWPQTSGKGGAAGFLPEAVALITPAAQPLYGDTALMDRLDEEGLGLVLYEDVPAGRVPAVRVSQVLDANREPAPLIRVFLQQAAARAKDTGQAVVVAHGYPETVTALYSWAQSLEEDLTLAPVSALLR</sequence>
<evidence type="ECO:0000313" key="2">
    <source>
        <dbReference type="EMBL" id="PTN01421.1"/>
    </source>
</evidence>
<dbReference type="Proteomes" id="UP000243859">
    <property type="component" value="Unassembled WGS sequence"/>
</dbReference>
<dbReference type="RefSeq" id="WP_146159706.1">
    <property type="nucleotide sequence ID" value="NZ_NHSI01000063.1"/>
</dbReference>
<protein>
    <submittedName>
        <fullName evidence="2">Polysaccharide deacetylase 2 family uncharacterized protein YibQ</fullName>
    </submittedName>
</protein>
<dbReference type="Pfam" id="PF04748">
    <property type="entry name" value="Polysacc_deac_2"/>
    <property type="match status" value="1"/>
</dbReference>
<dbReference type="AlphaFoldDB" id="A0A2T5BQJ6"/>
<name>A0A2T5BQJ6_9RHOB</name>
<proteinExistence type="predicted"/>
<keyword evidence="3" id="KW-1185">Reference proteome</keyword>
<feature type="region of interest" description="Disordered" evidence="1">
    <location>
        <begin position="38"/>
        <end position="148"/>
    </location>
</feature>
<comment type="caution">
    <text evidence="2">The sequence shown here is derived from an EMBL/GenBank/DDBJ whole genome shotgun (WGS) entry which is preliminary data.</text>
</comment>
<dbReference type="OrthoDB" id="7658418at2"/>
<dbReference type="InterPro" id="IPR011330">
    <property type="entry name" value="Glyco_hydro/deAcase_b/a-brl"/>
</dbReference>
<feature type="compositionally biased region" description="Low complexity" evidence="1">
    <location>
        <begin position="85"/>
        <end position="98"/>
    </location>
</feature>
<gene>
    <name evidence="2" type="ORF">C8N32_11329</name>
</gene>
<evidence type="ECO:0000313" key="3">
    <source>
        <dbReference type="Proteomes" id="UP000243859"/>
    </source>
</evidence>
<organism evidence="2 3">
    <name type="scientific">Rhodovulum imhoffii</name>
    <dbReference type="NCBI Taxonomy" id="365340"/>
    <lineage>
        <taxon>Bacteria</taxon>
        <taxon>Pseudomonadati</taxon>
        <taxon>Pseudomonadota</taxon>
        <taxon>Alphaproteobacteria</taxon>
        <taxon>Rhodobacterales</taxon>
        <taxon>Paracoccaceae</taxon>
        <taxon>Rhodovulum</taxon>
    </lineage>
</organism>
<accession>A0A2T5BQJ6</accession>
<dbReference type="InterPro" id="IPR006837">
    <property type="entry name" value="Divergent_DAC"/>
</dbReference>
<reference evidence="2 3" key="1">
    <citation type="submission" date="2018-04" db="EMBL/GenBank/DDBJ databases">
        <title>Genomic Encyclopedia of Archaeal and Bacterial Type Strains, Phase II (KMG-II): from individual species to whole genera.</title>
        <authorList>
            <person name="Goeker M."/>
        </authorList>
    </citation>
    <scope>NUCLEOTIDE SEQUENCE [LARGE SCALE GENOMIC DNA]</scope>
    <source>
        <strain evidence="2 3">DSM 18064</strain>
    </source>
</reference>